<organism evidence="2 3">
    <name type="scientific">Thermoleophilum album</name>
    <dbReference type="NCBI Taxonomy" id="29539"/>
    <lineage>
        <taxon>Bacteria</taxon>
        <taxon>Bacillati</taxon>
        <taxon>Actinomycetota</taxon>
        <taxon>Thermoleophilia</taxon>
        <taxon>Thermoleophilales</taxon>
        <taxon>Thermoleophilaceae</taxon>
        <taxon>Thermoleophilum</taxon>
    </lineage>
</organism>
<proteinExistence type="predicted"/>
<dbReference type="Proteomes" id="UP000222056">
    <property type="component" value="Unassembled WGS sequence"/>
</dbReference>
<reference evidence="3" key="1">
    <citation type="submission" date="2016-10" db="EMBL/GenBank/DDBJ databases">
        <authorList>
            <person name="Varghese N."/>
            <person name="Submissions S."/>
        </authorList>
    </citation>
    <scope>NUCLEOTIDE SEQUENCE [LARGE SCALE GENOMIC DNA]</scope>
    <source>
        <strain evidence="3">ATCC 35263</strain>
    </source>
</reference>
<keyword evidence="3" id="KW-1185">Reference proteome</keyword>
<evidence type="ECO:0000313" key="3">
    <source>
        <dbReference type="Proteomes" id="UP000222056"/>
    </source>
</evidence>
<accession>A0A1H6FSR6</accession>
<protein>
    <submittedName>
        <fullName evidence="2">Uncharacterized protein</fullName>
    </submittedName>
</protein>
<dbReference type="STRING" id="29539.SAMN02745716_1419"/>
<gene>
    <name evidence="2" type="ORF">SAMN02745716_1419</name>
</gene>
<dbReference type="EMBL" id="FNWJ01000002">
    <property type="protein sequence ID" value="SEH13951.1"/>
    <property type="molecule type" value="Genomic_DNA"/>
</dbReference>
<evidence type="ECO:0000256" key="1">
    <source>
        <dbReference type="SAM" id="MobiDB-lite"/>
    </source>
</evidence>
<evidence type="ECO:0000313" key="2">
    <source>
        <dbReference type="EMBL" id="SEH13951.1"/>
    </source>
</evidence>
<name>A0A1H6FSR6_THEAL</name>
<sequence>MTETNQSVVGEQAVEEVSQAVAARGPMRLELPIEQAEALHQWLLTATNNGQTALDDPNLSAVLAKLGHDLDAMRTVQAVRRELEEVGFDHTRLSDEQVAELGRRILEAHRPRPRVSRDGEASSQ</sequence>
<feature type="region of interest" description="Disordered" evidence="1">
    <location>
        <begin position="105"/>
        <end position="124"/>
    </location>
</feature>
<dbReference type="RefSeq" id="WP_093117679.1">
    <property type="nucleotide sequence ID" value="NZ_FNWJ01000002.1"/>
</dbReference>
<dbReference type="AlphaFoldDB" id="A0A1H6FSR6"/>